<feature type="compositionally biased region" description="Basic and acidic residues" evidence="10">
    <location>
        <begin position="688"/>
        <end position="706"/>
    </location>
</feature>
<dbReference type="GO" id="GO:0005524">
    <property type="term" value="F:ATP binding"/>
    <property type="evidence" value="ECO:0007669"/>
    <property type="project" value="UniProtKB-KW"/>
</dbReference>
<dbReference type="Pfam" id="PF23469">
    <property type="entry name" value="KH_12"/>
    <property type="match status" value="1"/>
</dbReference>
<sequence length="841" mass="95117">MKGVSANDKMSAEVLQERQQRLAKWKKKKEQSVELSTNQDSSDDKVAARRQKLEEWKRKKRERDQERLKEKVQKPVGSRIKRRKGKRDKIAFELSDEETTVSSVELYKPSQDDKKTEFNVEKNSDNFVVDDPLDAYMERISGVSGAGSSARHAVDEFLEDKNDPLEGIDEENDLEEQDDDRVRYTRIAKLKSKKKVKQVEFAEQDLEPFRKNFYRQSEELDSMSENEAQELRMALGNIKIKGSGCPLPVARWSQLGLTTEVMDFIMRDLKYELPTPIQAQAIPAIMSGRDVIGISKTGSGKTISYLLPLLRQIKAQRPLSADETGPLGLILAPTRELAQQIYEEVLLFTKGDDSINAVCCTGGSELKHQINSLKRGAEVVVATPGRFIDLLTLNTGRLLTTKRITFVVLDEADRLFDLGFEPQITQIMGTVRRDKQCVLFSATFPNKLKNFAMRVLDTPISITINSQNLVNENVTQRFQIFAHDEAKYQALVRILDERIKNEDTFDSSTDLDEQSDNKAIIFVSSQQICDFLARKLENDGHIIHSIHAGKPYQQRISNLQKFKSTRNSILLCTEVLSRGLNVPEVSLVIIYNAAKTFAQYVHTIGRTARGTHSGDAITLLLNDEISSAFILRKALRDQELLLHDSSSVEELQRMSEKFEMGIKSGKYKVSQGFGGKGLDSLNSKRKSQQNEERQRYGDEDGNEIQRKSANITDSGRSGETDSPIQVPKLDYTISKISNPDGAVSFAAEVNVNDLPQLVRWEATKNDTLMFIKHESGCSITNKGKFYPEGKAPRSENDEPKLYLLIESAQEKDIRLSIELLEEKVKEGVRKAGIQSIKDTKY</sequence>
<feature type="region of interest" description="Disordered" evidence="10">
    <location>
        <begin position="1"/>
        <end position="87"/>
    </location>
</feature>
<feature type="region of interest" description="Disordered" evidence="10">
    <location>
        <begin position="673"/>
        <end position="726"/>
    </location>
</feature>
<dbReference type="SUPFAM" id="SSF52540">
    <property type="entry name" value="P-loop containing nucleoside triphosphate hydrolases"/>
    <property type="match status" value="2"/>
</dbReference>
<feature type="short sequence motif" description="Q motif" evidence="9">
    <location>
        <begin position="250"/>
        <end position="279"/>
    </location>
</feature>
<evidence type="ECO:0000256" key="10">
    <source>
        <dbReference type="SAM" id="MobiDB-lite"/>
    </source>
</evidence>
<evidence type="ECO:0000313" key="14">
    <source>
        <dbReference type="EMBL" id="QLQ79558.1"/>
    </source>
</evidence>
<dbReference type="SMART" id="SM00487">
    <property type="entry name" value="DEXDc"/>
    <property type="match status" value="1"/>
</dbReference>
<dbReference type="InterPro" id="IPR027417">
    <property type="entry name" value="P-loop_NTPase"/>
</dbReference>
<dbReference type="GO" id="GO:0003676">
    <property type="term" value="F:nucleic acid binding"/>
    <property type="evidence" value="ECO:0007669"/>
    <property type="project" value="InterPro"/>
</dbReference>
<dbReference type="Pfam" id="PF00271">
    <property type="entry name" value="Helicase_C"/>
    <property type="match status" value="1"/>
</dbReference>
<evidence type="ECO:0000256" key="3">
    <source>
        <dbReference type="ARBA" id="ARBA00022801"/>
    </source>
</evidence>
<feature type="domain" description="Helicase ATP-binding" evidence="11">
    <location>
        <begin position="282"/>
        <end position="462"/>
    </location>
</feature>
<dbReference type="SMART" id="SM00490">
    <property type="entry name" value="HELICc"/>
    <property type="match status" value="1"/>
</dbReference>
<dbReference type="PROSITE" id="PS51192">
    <property type="entry name" value="HELICASE_ATP_BIND_1"/>
    <property type="match status" value="1"/>
</dbReference>
<dbReference type="InterPro" id="IPR011545">
    <property type="entry name" value="DEAD/DEAH_box_helicase_dom"/>
</dbReference>
<proteinExistence type="inferred from homology"/>
<dbReference type="InterPro" id="IPR001650">
    <property type="entry name" value="Helicase_C-like"/>
</dbReference>
<keyword evidence="15" id="KW-1185">Reference proteome</keyword>
<dbReference type="AlphaFoldDB" id="A0A7H9HP51"/>
<dbReference type="PROSITE" id="PS51194">
    <property type="entry name" value="HELICASE_CTER"/>
    <property type="match status" value="1"/>
</dbReference>
<dbReference type="InterPro" id="IPR014001">
    <property type="entry name" value="Helicase_ATP-bd"/>
</dbReference>
<dbReference type="EMBL" id="CP059269">
    <property type="protein sequence ID" value="QLQ79558.1"/>
    <property type="molecule type" value="Genomic_DNA"/>
</dbReference>
<evidence type="ECO:0000256" key="6">
    <source>
        <dbReference type="ARBA" id="ARBA00023187"/>
    </source>
</evidence>
<evidence type="ECO:0000256" key="7">
    <source>
        <dbReference type="ARBA" id="ARBA00038511"/>
    </source>
</evidence>
<evidence type="ECO:0000259" key="13">
    <source>
        <dbReference type="PROSITE" id="PS51195"/>
    </source>
</evidence>
<feature type="domain" description="Helicase C-terminal" evidence="12">
    <location>
        <begin position="491"/>
        <end position="655"/>
    </location>
</feature>
<feature type="compositionally biased region" description="Basic and acidic residues" evidence="10">
    <location>
        <begin position="42"/>
        <end position="73"/>
    </location>
</feature>
<feature type="domain" description="DEAD-box RNA helicase Q" evidence="13">
    <location>
        <begin position="250"/>
        <end position="279"/>
    </location>
</feature>
<dbReference type="Proteomes" id="UP000510647">
    <property type="component" value="Chromosome 3"/>
</dbReference>
<keyword evidence="2" id="KW-0547">Nucleotide-binding</keyword>
<reference evidence="14 15" key="1">
    <citation type="submission" date="2020-06" db="EMBL/GenBank/DDBJ databases">
        <title>The yeast mating-type switching endonuclease HO is a domesticated member of an unorthodox homing genetic element family.</title>
        <authorList>
            <person name="Coughlan A.Y."/>
            <person name="Lombardi L."/>
            <person name="Braun-Galleani S."/>
            <person name="Martos A.R."/>
            <person name="Galeote V."/>
            <person name="Bigey F."/>
            <person name="Dequin S."/>
            <person name="Byrne K.P."/>
            <person name="Wolfe K.H."/>
        </authorList>
    </citation>
    <scope>NUCLEOTIDE SEQUENCE [LARGE SCALE GENOMIC DNA]</scope>
    <source>
        <strain evidence="14 15">CBS2947</strain>
    </source>
</reference>
<comment type="similarity">
    <text evidence="7">Belongs to the DEAD box helicase family. DDX46/PRP5 subfamily.</text>
</comment>
<evidence type="ECO:0000259" key="11">
    <source>
        <dbReference type="PROSITE" id="PS51192"/>
    </source>
</evidence>
<comment type="catalytic activity">
    <reaction evidence="8">
        <text>ATP + H2O = ADP + phosphate + H(+)</text>
        <dbReference type="Rhea" id="RHEA:13065"/>
        <dbReference type="ChEBI" id="CHEBI:15377"/>
        <dbReference type="ChEBI" id="CHEBI:15378"/>
        <dbReference type="ChEBI" id="CHEBI:30616"/>
        <dbReference type="ChEBI" id="CHEBI:43474"/>
        <dbReference type="ChEBI" id="CHEBI:456216"/>
        <dbReference type="EC" id="3.6.4.13"/>
    </reaction>
</comment>
<evidence type="ECO:0000256" key="2">
    <source>
        <dbReference type="ARBA" id="ARBA00022741"/>
    </source>
</evidence>
<dbReference type="InterPro" id="IPR014014">
    <property type="entry name" value="RNA_helicase_DEAD_Q_motif"/>
</dbReference>
<evidence type="ECO:0000256" key="1">
    <source>
        <dbReference type="ARBA" id="ARBA00012552"/>
    </source>
</evidence>
<dbReference type="PROSITE" id="PS51195">
    <property type="entry name" value="Q_MOTIF"/>
    <property type="match status" value="1"/>
</dbReference>
<keyword evidence="4" id="KW-0347">Helicase</keyword>
<evidence type="ECO:0000256" key="9">
    <source>
        <dbReference type="PROSITE-ProRule" id="PRU00552"/>
    </source>
</evidence>
<protein>
    <recommendedName>
        <fullName evidence="1">RNA helicase</fullName>
        <ecNumber evidence="1">3.6.4.13</ecNumber>
    </recommendedName>
</protein>
<keyword evidence="3" id="KW-0378">Hydrolase</keyword>
<dbReference type="GO" id="GO:0016787">
    <property type="term" value="F:hydrolase activity"/>
    <property type="evidence" value="ECO:0007669"/>
    <property type="project" value="UniProtKB-KW"/>
</dbReference>
<dbReference type="GO" id="GO:0008380">
    <property type="term" value="P:RNA splicing"/>
    <property type="evidence" value="ECO:0007669"/>
    <property type="project" value="UniProtKB-KW"/>
</dbReference>
<accession>A0A7H9HP51</accession>
<gene>
    <name evidence="14" type="ORF">HG537_0C02050</name>
</gene>
<dbReference type="InterPro" id="IPR000629">
    <property type="entry name" value="RNA-helicase_DEAD-box_CS"/>
</dbReference>
<evidence type="ECO:0000313" key="15">
    <source>
        <dbReference type="Proteomes" id="UP000510647"/>
    </source>
</evidence>
<dbReference type="GO" id="GO:0003724">
    <property type="term" value="F:RNA helicase activity"/>
    <property type="evidence" value="ECO:0007669"/>
    <property type="project" value="UniProtKB-EC"/>
</dbReference>
<evidence type="ECO:0000256" key="8">
    <source>
        <dbReference type="ARBA" id="ARBA00047984"/>
    </source>
</evidence>
<evidence type="ECO:0000256" key="5">
    <source>
        <dbReference type="ARBA" id="ARBA00022840"/>
    </source>
</evidence>
<feature type="compositionally biased region" description="Polar residues" evidence="10">
    <location>
        <begin position="707"/>
        <end position="723"/>
    </location>
</feature>
<dbReference type="Pfam" id="PF00270">
    <property type="entry name" value="DEAD"/>
    <property type="match status" value="1"/>
</dbReference>
<dbReference type="PROSITE" id="PS00039">
    <property type="entry name" value="DEAD_ATP_HELICASE"/>
    <property type="match status" value="1"/>
</dbReference>
<organism evidence="14 15">
    <name type="scientific">Torulaspora globosa</name>
    <dbReference type="NCBI Taxonomy" id="48254"/>
    <lineage>
        <taxon>Eukaryota</taxon>
        <taxon>Fungi</taxon>
        <taxon>Dikarya</taxon>
        <taxon>Ascomycota</taxon>
        <taxon>Saccharomycotina</taxon>
        <taxon>Saccharomycetes</taxon>
        <taxon>Saccharomycetales</taxon>
        <taxon>Saccharomycetaceae</taxon>
        <taxon>Torulaspora</taxon>
    </lineage>
</organism>
<evidence type="ECO:0000256" key="4">
    <source>
        <dbReference type="ARBA" id="ARBA00022806"/>
    </source>
</evidence>
<dbReference type="PANTHER" id="PTHR47958">
    <property type="entry name" value="ATP-DEPENDENT RNA HELICASE DBP3"/>
    <property type="match status" value="1"/>
</dbReference>
<dbReference type="InterPro" id="IPR056149">
    <property type="entry name" value="PRP5/DDX46/KHDC4_KH"/>
</dbReference>
<keyword evidence="6" id="KW-0507">mRNA processing</keyword>
<evidence type="ECO:0000259" key="12">
    <source>
        <dbReference type="PROSITE" id="PS51194"/>
    </source>
</evidence>
<dbReference type="Gene3D" id="3.40.50.300">
    <property type="entry name" value="P-loop containing nucleotide triphosphate hydrolases"/>
    <property type="match status" value="2"/>
</dbReference>
<name>A0A7H9HP51_9SACH</name>
<dbReference type="CDD" id="cd18787">
    <property type="entry name" value="SF2_C_DEAD"/>
    <property type="match status" value="1"/>
</dbReference>
<dbReference type="OrthoDB" id="196131at2759"/>
<keyword evidence="5" id="KW-0067">ATP-binding</keyword>
<dbReference type="EC" id="3.6.4.13" evidence="1"/>
<keyword evidence="6" id="KW-0508">mRNA splicing</keyword>